<dbReference type="RefSeq" id="WP_024487715.1">
    <property type="nucleotide sequence ID" value="NZ_CP011295.1"/>
</dbReference>
<comment type="caution">
    <text evidence="1">The sequence shown here is derived from an EMBL/GenBank/DDBJ whole genome shotgun (WGS) entry which is preliminary data.</text>
</comment>
<proteinExistence type="predicted"/>
<gene>
    <name evidence="1" type="ORF">BS297_30670</name>
</gene>
<evidence type="ECO:0000313" key="1">
    <source>
        <dbReference type="EMBL" id="KAB2581466.1"/>
    </source>
</evidence>
<accession>A0A5N5DTU7</accession>
<dbReference type="AlphaFoldDB" id="A0A5N5DTU7"/>
<dbReference type="KEGG" id="reb:XU06_27865"/>
<protein>
    <recommendedName>
        <fullName evidence="3">Lipoprotein</fullName>
    </recommendedName>
</protein>
<evidence type="ECO:0008006" key="3">
    <source>
        <dbReference type="Google" id="ProtNLM"/>
    </source>
</evidence>
<sequence>MRFSVGATTAWTVLMLAGTLVACSSDENKVESSDSRYIQSGSVQTPDGQLMIAGPISSWVEGPTGMPQLPYANFSADDARIGASADDGVVIIHTGNQYGPRVEVTVSSVQSQPVDEEGWEESFDLEFSTVDGQMYLYDMESFSYASGFERPITFDGSGEYGMRVSTRGRLANRNEASSALPETYLLQVWKSAEPE</sequence>
<reference evidence="1 2" key="1">
    <citation type="journal article" date="2017" name="Poromechanics V (2013)">
        <title>Genomic Characterization of the Arsenic-Tolerant Actinobacterium, &lt;i&gt;Rhodococcus erythropolis&lt;/i&gt; S43.</title>
        <authorList>
            <person name="Retamal-Morales G."/>
            <person name="Mehnert M."/>
            <person name="Schwabe R."/>
            <person name="Tischler D."/>
            <person name="Schloemann M."/>
            <person name="Levican G.J."/>
        </authorList>
    </citation>
    <scope>NUCLEOTIDE SEQUENCE [LARGE SCALE GENOMIC DNA]</scope>
    <source>
        <strain evidence="1 2">S43</strain>
    </source>
</reference>
<name>A0A5N5DTU7_RHOER</name>
<evidence type="ECO:0000313" key="2">
    <source>
        <dbReference type="Proteomes" id="UP000325576"/>
    </source>
</evidence>
<organism evidence="1 2">
    <name type="scientific">Rhodococcus erythropolis</name>
    <name type="common">Arthrobacter picolinophilus</name>
    <dbReference type="NCBI Taxonomy" id="1833"/>
    <lineage>
        <taxon>Bacteria</taxon>
        <taxon>Bacillati</taxon>
        <taxon>Actinomycetota</taxon>
        <taxon>Actinomycetes</taxon>
        <taxon>Mycobacteriales</taxon>
        <taxon>Nocardiaceae</taxon>
        <taxon>Rhodococcus</taxon>
        <taxon>Rhodococcus erythropolis group</taxon>
    </lineage>
</organism>
<dbReference type="EMBL" id="MRBO01000841">
    <property type="protein sequence ID" value="KAB2581466.1"/>
    <property type="molecule type" value="Genomic_DNA"/>
</dbReference>
<dbReference type="PROSITE" id="PS51257">
    <property type="entry name" value="PROKAR_LIPOPROTEIN"/>
    <property type="match status" value="1"/>
</dbReference>
<dbReference type="Proteomes" id="UP000325576">
    <property type="component" value="Unassembled WGS sequence"/>
</dbReference>